<protein>
    <submittedName>
        <fullName evidence="1">Uncharacterized protein</fullName>
    </submittedName>
</protein>
<dbReference type="RefSeq" id="WP_035720722.1">
    <property type="nucleotide sequence ID" value="NZ_BAVS01000001.1"/>
</dbReference>
<organism evidence="1 2">
    <name type="scientific">Gracilibacillus boraciitolerans JCM 21714</name>
    <dbReference type="NCBI Taxonomy" id="1298598"/>
    <lineage>
        <taxon>Bacteria</taxon>
        <taxon>Bacillati</taxon>
        <taxon>Bacillota</taxon>
        <taxon>Bacilli</taxon>
        <taxon>Bacillales</taxon>
        <taxon>Bacillaceae</taxon>
        <taxon>Gracilibacillus</taxon>
    </lineage>
</organism>
<dbReference type="Proteomes" id="UP000019102">
    <property type="component" value="Unassembled WGS sequence"/>
</dbReference>
<keyword evidence="2" id="KW-1185">Reference proteome</keyword>
<sequence>MNDNMLLAKLSSLLEDENPFVSELILETVKEVELRAISVDAHAKKIERILDMKLQRVGGDEEE</sequence>
<reference evidence="1 2" key="1">
    <citation type="journal article" date="2014" name="Genome Announc.">
        <title>Draft Genome Sequence of the Boron-Tolerant and Moderately Halotolerant Bacterium Gracilibacillus boraciitolerans JCM 21714T.</title>
        <authorList>
            <person name="Ahmed I."/>
            <person name="Oshima K."/>
            <person name="Suda W."/>
            <person name="Kitamura K."/>
            <person name="Iida T."/>
            <person name="Ohmori Y."/>
            <person name="Fujiwara T."/>
            <person name="Hattori M."/>
            <person name="Ohkuma M."/>
        </authorList>
    </citation>
    <scope>NUCLEOTIDE SEQUENCE [LARGE SCALE GENOMIC DNA]</scope>
    <source>
        <strain evidence="1 2">JCM 21714</strain>
    </source>
</reference>
<dbReference type="EMBL" id="BAVS01000001">
    <property type="protein sequence ID" value="GAE91080.1"/>
    <property type="molecule type" value="Genomic_DNA"/>
</dbReference>
<dbReference type="OrthoDB" id="2973451at2"/>
<comment type="caution">
    <text evidence="1">The sequence shown here is derived from an EMBL/GenBank/DDBJ whole genome shotgun (WGS) entry which is preliminary data.</text>
</comment>
<dbReference type="AlphaFoldDB" id="W4VCD6"/>
<gene>
    <name evidence="1" type="ORF">JCM21714_16</name>
</gene>
<evidence type="ECO:0000313" key="2">
    <source>
        <dbReference type="Proteomes" id="UP000019102"/>
    </source>
</evidence>
<evidence type="ECO:0000313" key="1">
    <source>
        <dbReference type="EMBL" id="GAE91080.1"/>
    </source>
</evidence>
<dbReference type="STRING" id="1298598.JCM21714_16"/>
<accession>W4VCD6</accession>
<name>W4VCD6_9BACI</name>
<proteinExistence type="predicted"/>